<sequence length="446" mass="47466">MDSKLNSVGAISTGKRVRVFIYLFSIVFLLSSFLPTLSMGETNEPVVYLVQLEDTVEKGLHAFLARALNEAEAAGADHFIVEMNTYGGAVDAADQIGQLFRNANIPITVYVNRNAISAGAYIALNADNIIMTPTATIGSAAVVDLEGNTGDAKATSMWMEAMASAAESNGRDPEHAKAMVDPANPLTFGASAALENGYAEAIVNDFQEVLEFLNLEGATIQEVEITTAENIARFITNPVVASILLSLASLGLILELYSPGFGVPGAIGLTSLFLFFFGHMIAGFAGWESLILIVVGIGLIIFEVLTPSFGIFGILGIAGVITSLTMASVDVVAGLRSIGIAIAVSIIVILFLGRSMNKRGLWSKLVLQEDLSSEEGNLRNETRMSLIGQEGIALTRLRPSGTALINNQRVDVVTEGGFIEREQTVRVVFTEGTRIVVRGVSNNNNE</sequence>
<feature type="domain" description="NfeD integral membrane" evidence="7">
    <location>
        <begin position="239"/>
        <end position="352"/>
    </location>
</feature>
<dbReference type="RefSeq" id="WP_307397476.1">
    <property type="nucleotide sequence ID" value="NZ_BAAADK010000015.1"/>
</dbReference>
<protein>
    <submittedName>
        <fullName evidence="9">Membrane-bound serine protease (ClpP class)</fullName>
    </submittedName>
</protein>
<feature type="transmembrane region" description="Helical" evidence="5">
    <location>
        <begin position="284"/>
        <end position="302"/>
    </location>
</feature>
<keyword evidence="3 5" id="KW-1133">Transmembrane helix</keyword>
<dbReference type="InterPro" id="IPR029045">
    <property type="entry name" value="ClpP/crotonase-like_dom_sf"/>
</dbReference>
<dbReference type="InterPro" id="IPR002810">
    <property type="entry name" value="NfeD-like_C"/>
</dbReference>
<evidence type="ECO:0000256" key="5">
    <source>
        <dbReference type="SAM" id="Phobius"/>
    </source>
</evidence>
<evidence type="ECO:0000256" key="2">
    <source>
        <dbReference type="ARBA" id="ARBA00022692"/>
    </source>
</evidence>
<dbReference type="Pfam" id="PF25145">
    <property type="entry name" value="NfeD1b_N"/>
    <property type="match status" value="1"/>
</dbReference>
<evidence type="ECO:0000256" key="3">
    <source>
        <dbReference type="ARBA" id="ARBA00022989"/>
    </source>
</evidence>
<feature type="domain" description="NfeD-like C-terminal" evidence="6">
    <location>
        <begin position="385"/>
        <end position="438"/>
    </location>
</feature>
<proteinExistence type="predicted"/>
<keyword evidence="4 5" id="KW-0472">Membrane</keyword>
<evidence type="ECO:0000256" key="4">
    <source>
        <dbReference type="ARBA" id="ARBA00023136"/>
    </source>
</evidence>
<comment type="caution">
    <text evidence="9">The sequence shown here is derived from an EMBL/GenBank/DDBJ whole genome shotgun (WGS) entry which is preliminary data.</text>
</comment>
<dbReference type="Pfam" id="PF01957">
    <property type="entry name" value="NfeD"/>
    <property type="match status" value="1"/>
</dbReference>
<dbReference type="EMBL" id="JAUSTY010000023">
    <property type="protein sequence ID" value="MDQ0168045.1"/>
    <property type="molecule type" value="Genomic_DNA"/>
</dbReference>
<feature type="transmembrane region" description="Helical" evidence="5">
    <location>
        <begin position="333"/>
        <end position="353"/>
    </location>
</feature>
<dbReference type="PANTHER" id="PTHR33507">
    <property type="entry name" value="INNER MEMBRANE PROTEIN YBBJ"/>
    <property type="match status" value="1"/>
</dbReference>
<dbReference type="InterPro" id="IPR052165">
    <property type="entry name" value="Membrane_assoc_protease"/>
</dbReference>
<accession>A0ABT9W5D7</accession>
<dbReference type="GO" id="GO:0006508">
    <property type="term" value="P:proteolysis"/>
    <property type="evidence" value="ECO:0007669"/>
    <property type="project" value="UniProtKB-KW"/>
</dbReference>
<comment type="subcellular location">
    <subcellularLocation>
        <location evidence="1">Membrane</location>
        <topology evidence="1">Multi-pass membrane protein</topology>
    </subcellularLocation>
</comment>
<feature type="transmembrane region" description="Helical" evidence="5">
    <location>
        <begin position="20"/>
        <end position="40"/>
    </location>
</feature>
<dbReference type="InterPro" id="IPR012340">
    <property type="entry name" value="NA-bd_OB-fold"/>
</dbReference>
<evidence type="ECO:0000313" key="10">
    <source>
        <dbReference type="Proteomes" id="UP001235840"/>
    </source>
</evidence>
<evidence type="ECO:0000259" key="8">
    <source>
        <dbReference type="Pfam" id="PF25145"/>
    </source>
</evidence>
<keyword evidence="10" id="KW-1185">Reference proteome</keyword>
<keyword evidence="9" id="KW-0645">Protease</keyword>
<feature type="transmembrane region" description="Helical" evidence="5">
    <location>
        <begin position="261"/>
        <end position="278"/>
    </location>
</feature>
<dbReference type="Proteomes" id="UP001235840">
    <property type="component" value="Unassembled WGS sequence"/>
</dbReference>
<gene>
    <name evidence="9" type="ORF">J2S11_003975</name>
</gene>
<dbReference type="InterPro" id="IPR056738">
    <property type="entry name" value="NfeD1b_N"/>
</dbReference>
<organism evidence="9 10">
    <name type="scientific">Caldalkalibacillus horti</name>
    <dbReference type="NCBI Taxonomy" id="77523"/>
    <lineage>
        <taxon>Bacteria</taxon>
        <taxon>Bacillati</taxon>
        <taxon>Bacillota</taxon>
        <taxon>Bacilli</taxon>
        <taxon>Bacillales</taxon>
        <taxon>Bacillaceae</taxon>
        <taxon>Caldalkalibacillus</taxon>
    </lineage>
</organism>
<dbReference type="Gene3D" id="2.40.50.140">
    <property type="entry name" value="Nucleic acid-binding proteins"/>
    <property type="match status" value="1"/>
</dbReference>
<keyword evidence="9" id="KW-0378">Hydrolase</keyword>
<dbReference type="GO" id="GO:0008233">
    <property type="term" value="F:peptidase activity"/>
    <property type="evidence" value="ECO:0007669"/>
    <property type="project" value="UniProtKB-KW"/>
</dbReference>
<dbReference type="InterPro" id="IPR056739">
    <property type="entry name" value="NfeD_membrane"/>
</dbReference>
<dbReference type="PANTHER" id="PTHR33507:SF3">
    <property type="entry name" value="INNER MEMBRANE PROTEIN YBBJ"/>
    <property type="match status" value="1"/>
</dbReference>
<name>A0ABT9W5D7_9BACI</name>
<reference evidence="9 10" key="1">
    <citation type="submission" date="2023-07" db="EMBL/GenBank/DDBJ databases">
        <title>Genomic Encyclopedia of Type Strains, Phase IV (KMG-IV): sequencing the most valuable type-strain genomes for metagenomic binning, comparative biology and taxonomic classification.</title>
        <authorList>
            <person name="Goeker M."/>
        </authorList>
    </citation>
    <scope>NUCLEOTIDE SEQUENCE [LARGE SCALE GENOMIC DNA]</scope>
    <source>
        <strain evidence="9 10">DSM 12751</strain>
    </source>
</reference>
<evidence type="ECO:0000259" key="6">
    <source>
        <dbReference type="Pfam" id="PF01957"/>
    </source>
</evidence>
<evidence type="ECO:0000313" key="9">
    <source>
        <dbReference type="EMBL" id="MDQ0168045.1"/>
    </source>
</evidence>
<dbReference type="CDD" id="cd07021">
    <property type="entry name" value="Clp_protease_NfeD_like"/>
    <property type="match status" value="1"/>
</dbReference>
<dbReference type="Pfam" id="PF24961">
    <property type="entry name" value="NfeD_membrane"/>
    <property type="match status" value="1"/>
</dbReference>
<evidence type="ECO:0000256" key="1">
    <source>
        <dbReference type="ARBA" id="ARBA00004141"/>
    </source>
</evidence>
<keyword evidence="2 5" id="KW-0812">Transmembrane</keyword>
<dbReference type="SUPFAM" id="SSF52096">
    <property type="entry name" value="ClpP/crotonase"/>
    <property type="match status" value="1"/>
</dbReference>
<feature type="domain" description="NfeD1b N-terminal" evidence="8">
    <location>
        <begin position="46"/>
        <end position="222"/>
    </location>
</feature>
<feature type="transmembrane region" description="Helical" evidence="5">
    <location>
        <begin position="234"/>
        <end position="254"/>
    </location>
</feature>
<dbReference type="Gene3D" id="3.90.226.10">
    <property type="entry name" value="2-enoyl-CoA Hydratase, Chain A, domain 1"/>
    <property type="match status" value="1"/>
</dbReference>
<evidence type="ECO:0000259" key="7">
    <source>
        <dbReference type="Pfam" id="PF24961"/>
    </source>
</evidence>